<evidence type="ECO:0000313" key="3">
    <source>
        <dbReference type="EMBL" id="QDU64447.1"/>
    </source>
</evidence>
<gene>
    <name evidence="3" type="ORF">Pan216_53370</name>
</gene>
<keyword evidence="2" id="KW-0732">Signal</keyword>
<protein>
    <submittedName>
        <fullName evidence="3">Uncharacterized protein</fullName>
    </submittedName>
</protein>
<organism evidence="3 4">
    <name type="scientific">Kolteria novifilia</name>
    <dbReference type="NCBI Taxonomy" id="2527975"/>
    <lineage>
        <taxon>Bacteria</taxon>
        <taxon>Pseudomonadati</taxon>
        <taxon>Planctomycetota</taxon>
        <taxon>Planctomycetia</taxon>
        <taxon>Kolteriales</taxon>
        <taxon>Kolteriaceae</taxon>
        <taxon>Kolteria</taxon>
    </lineage>
</organism>
<name>A0A518BBW7_9BACT</name>
<dbReference type="KEGG" id="knv:Pan216_53370"/>
<keyword evidence="4" id="KW-1185">Reference proteome</keyword>
<dbReference type="Proteomes" id="UP000317093">
    <property type="component" value="Chromosome"/>
</dbReference>
<feature type="chain" id="PRO_5021835845" evidence="2">
    <location>
        <begin position="22"/>
        <end position="573"/>
    </location>
</feature>
<dbReference type="AlphaFoldDB" id="A0A518BBW7"/>
<feature type="region of interest" description="Disordered" evidence="1">
    <location>
        <begin position="28"/>
        <end position="67"/>
    </location>
</feature>
<dbReference type="EMBL" id="CP036279">
    <property type="protein sequence ID" value="QDU64447.1"/>
    <property type="molecule type" value="Genomic_DNA"/>
</dbReference>
<evidence type="ECO:0000256" key="1">
    <source>
        <dbReference type="SAM" id="MobiDB-lite"/>
    </source>
</evidence>
<proteinExistence type="predicted"/>
<accession>A0A518BBW7</accession>
<sequence precursor="true">MLSRFASMITLAVLCLATALTDDLRAEPSPAAEGRLPSGEMRRGTVRKSGLSTDGKPASLDSARGTDPLSSFRQVTLLPGARSVRLRSQPLLVDWGDAGGLLTRSLAIDNALVRFQSTLGPVELPKRTLRSVLTYFKGEVTLEDPFSTIGPSWNRKGGVDVRTQRYGTPPSALPLTVPGQRLWREFDEPIARGSIRFLFFDDSRRFRHRRWYVAVTFGSSPRPQLRIEPGWDRDFYTVSAGPLLELETQAIPRTVGWKEIVIDFGSDGMVITLDDQLLAWRHRSKELPPLSRLEFGTDDGPDDEDAEAWIDDLRIITKWPERTTLLSDPHRTMVATGTGDAWFGTLESADEEAVTLAGAERKRFDWNDISRLVLPDSAEPTPLVWEGEIGLLRLRDGSRLIATLLDADESSWTIDHPLLGRRTVALEHLDSWKPLLVGRRTLFYPRSFHLGEKVVTSFDRPVPDGSRLRASFQHEAKPGTAWLTFRWNLKDSPLSAPRMLPGNFGLWVNGQSLGKLSSLARVDDGLARIALPEQVLHAGINSLEFMPLVAGDLEEVEFSGLALELESREDATP</sequence>
<reference evidence="3 4" key="1">
    <citation type="submission" date="2019-02" db="EMBL/GenBank/DDBJ databases">
        <title>Deep-cultivation of Planctomycetes and their phenomic and genomic characterization uncovers novel biology.</title>
        <authorList>
            <person name="Wiegand S."/>
            <person name="Jogler M."/>
            <person name="Boedeker C."/>
            <person name="Pinto D."/>
            <person name="Vollmers J."/>
            <person name="Rivas-Marin E."/>
            <person name="Kohn T."/>
            <person name="Peeters S.H."/>
            <person name="Heuer A."/>
            <person name="Rast P."/>
            <person name="Oberbeckmann S."/>
            <person name="Bunk B."/>
            <person name="Jeske O."/>
            <person name="Meyerdierks A."/>
            <person name="Storesund J.E."/>
            <person name="Kallscheuer N."/>
            <person name="Luecker S."/>
            <person name="Lage O.M."/>
            <person name="Pohl T."/>
            <person name="Merkel B.J."/>
            <person name="Hornburger P."/>
            <person name="Mueller R.-W."/>
            <person name="Bruemmer F."/>
            <person name="Labrenz M."/>
            <person name="Spormann A.M."/>
            <person name="Op den Camp H."/>
            <person name="Overmann J."/>
            <person name="Amann R."/>
            <person name="Jetten M.S.M."/>
            <person name="Mascher T."/>
            <person name="Medema M.H."/>
            <person name="Devos D.P."/>
            <person name="Kaster A.-K."/>
            <person name="Ovreas L."/>
            <person name="Rohde M."/>
            <person name="Galperin M.Y."/>
            <person name="Jogler C."/>
        </authorList>
    </citation>
    <scope>NUCLEOTIDE SEQUENCE [LARGE SCALE GENOMIC DNA]</scope>
    <source>
        <strain evidence="3 4">Pan216</strain>
    </source>
</reference>
<evidence type="ECO:0000313" key="4">
    <source>
        <dbReference type="Proteomes" id="UP000317093"/>
    </source>
</evidence>
<feature type="signal peptide" evidence="2">
    <location>
        <begin position="1"/>
        <end position="21"/>
    </location>
</feature>
<evidence type="ECO:0000256" key="2">
    <source>
        <dbReference type="SAM" id="SignalP"/>
    </source>
</evidence>